<dbReference type="SMART" id="SM00388">
    <property type="entry name" value="HisKA"/>
    <property type="match status" value="1"/>
</dbReference>
<reference evidence="12" key="1">
    <citation type="submission" date="2020-09" db="EMBL/GenBank/DDBJ databases">
        <title>Genome seq and assembly of Limnohabitants sp.</title>
        <authorList>
            <person name="Chhetri G."/>
        </authorList>
    </citation>
    <scope>NUCLEOTIDE SEQUENCE</scope>
    <source>
        <strain evidence="12">JUR4</strain>
    </source>
</reference>
<dbReference type="Pfam" id="PF08521">
    <property type="entry name" value="2CSK_N"/>
    <property type="match status" value="1"/>
</dbReference>
<dbReference type="InterPro" id="IPR036890">
    <property type="entry name" value="HATPase_C_sf"/>
</dbReference>
<feature type="domain" description="Histidine kinase" evidence="11">
    <location>
        <begin position="245"/>
        <end position="467"/>
    </location>
</feature>
<dbReference type="PRINTS" id="PR00344">
    <property type="entry name" value="BCTRLSENSOR"/>
</dbReference>
<protein>
    <recommendedName>
        <fullName evidence="3">histidine kinase</fullName>
        <ecNumber evidence="3">2.7.13.3</ecNumber>
    </recommendedName>
</protein>
<dbReference type="RefSeq" id="WP_191818585.1">
    <property type="nucleotide sequence ID" value="NZ_JACYFT010000001.1"/>
</dbReference>
<evidence type="ECO:0000256" key="10">
    <source>
        <dbReference type="SAM" id="Phobius"/>
    </source>
</evidence>
<feature type="transmembrane region" description="Helical" evidence="10">
    <location>
        <begin position="161"/>
        <end position="180"/>
    </location>
</feature>
<keyword evidence="6 10" id="KW-0812">Transmembrane</keyword>
<dbReference type="InterPro" id="IPR036097">
    <property type="entry name" value="HisK_dim/P_sf"/>
</dbReference>
<dbReference type="PANTHER" id="PTHR45436:SF1">
    <property type="entry name" value="SENSOR PROTEIN QSEC"/>
    <property type="match status" value="1"/>
</dbReference>
<dbReference type="GO" id="GO:0005886">
    <property type="term" value="C:plasma membrane"/>
    <property type="evidence" value="ECO:0007669"/>
    <property type="project" value="TreeGrafter"/>
</dbReference>
<comment type="subcellular location">
    <subcellularLocation>
        <location evidence="2">Membrane</location>
    </subcellularLocation>
</comment>
<dbReference type="SMART" id="SM00387">
    <property type="entry name" value="HATPase_c"/>
    <property type="match status" value="1"/>
</dbReference>
<feature type="transmembrane region" description="Helical" evidence="10">
    <location>
        <begin position="20"/>
        <end position="41"/>
    </location>
</feature>
<evidence type="ECO:0000313" key="13">
    <source>
        <dbReference type="Proteomes" id="UP000647424"/>
    </source>
</evidence>
<evidence type="ECO:0000313" key="12">
    <source>
        <dbReference type="EMBL" id="MBD8050171.1"/>
    </source>
</evidence>
<keyword evidence="5" id="KW-0808">Transferase</keyword>
<dbReference type="InterPro" id="IPR050428">
    <property type="entry name" value="TCS_sensor_his_kinase"/>
</dbReference>
<sequence length="470" mass="51570">MNTSASAPRSLRTRLLRHVIVPLAVTWLLGTLLALAVARYFTQQAFDRALLDDAYAVASHVRAADQDTLTLGLTATEMSTLLFDQNESLYFAVYLPDGRLLAGHPGLKASTDGSLASPQFSEISFQNRVLRAVVLDRQRPQPFTVVVAQTTSSQDRLFQRLLFISVAPQVLLLIWLALWLRRVIQEDVQPLMDLEQAVAQRDARDLTPVAVSSRTRDVQRLAEAVNALLLRIGQSVRAQREFAGNVAHELRTPLAGVRALAEYALSQSDPRVWQEQLRSIAQSQERASHLIDQLLALALAEEAEQVLQPQRIALDEVVRDTLMRHLHRADTLGVDLGARGLDVPVFVLAQRALLEGVLDNLIDNALRYGLPDAPQERHVTVEIAHDPRTAQVVLSVLDNGPGITEAQRARVLSRWGQGSAGEALKQGSGLGLAIVSEYARILGATLTLDTGEEGRGLRVSLVFATQPRVG</sequence>
<dbReference type="AlphaFoldDB" id="A0A927FGB4"/>
<dbReference type="InterPro" id="IPR005467">
    <property type="entry name" value="His_kinase_dom"/>
</dbReference>
<dbReference type="GO" id="GO:0000155">
    <property type="term" value="F:phosphorelay sensor kinase activity"/>
    <property type="evidence" value="ECO:0007669"/>
    <property type="project" value="InterPro"/>
</dbReference>
<evidence type="ECO:0000259" key="11">
    <source>
        <dbReference type="PROSITE" id="PS50109"/>
    </source>
</evidence>
<evidence type="ECO:0000256" key="6">
    <source>
        <dbReference type="ARBA" id="ARBA00022692"/>
    </source>
</evidence>
<dbReference type="InterPro" id="IPR003661">
    <property type="entry name" value="HisK_dim/P_dom"/>
</dbReference>
<evidence type="ECO:0000256" key="3">
    <source>
        <dbReference type="ARBA" id="ARBA00012438"/>
    </source>
</evidence>
<evidence type="ECO:0000256" key="1">
    <source>
        <dbReference type="ARBA" id="ARBA00000085"/>
    </source>
</evidence>
<evidence type="ECO:0000256" key="4">
    <source>
        <dbReference type="ARBA" id="ARBA00022553"/>
    </source>
</evidence>
<keyword evidence="4" id="KW-0597">Phosphoprotein</keyword>
<organism evidence="12 13">
    <name type="scientific">Limnohabitans radicicola</name>
    <dbReference type="NCBI Taxonomy" id="2771427"/>
    <lineage>
        <taxon>Bacteria</taxon>
        <taxon>Pseudomonadati</taxon>
        <taxon>Pseudomonadota</taxon>
        <taxon>Betaproteobacteria</taxon>
        <taxon>Burkholderiales</taxon>
        <taxon>Comamonadaceae</taxon>
        <taxon>Limnohabitans</taxon>
    </lineage>
</organism>
<evidence type="ECO:0000256" key="5">
    <source>
        <dbReference type="ARBA" id="ARBA00022679"/>
    </source>
</evidence>
<dbReference type="CDD" id="cd00075">
    <property type="entry name" value="HATPase"/>
    <property type="match status" value="1"/>
</dbReference>
<dbReference type="CDD" id="cd00082">
    <property type="entry name" value="HisKA"/>
    <property type="match status" value="1"/>
</dbReference>
<dbReference type="Pfam" id="PF00512">
    <property type="entry name" value="HisKA"/>
    <property type="match status" value="1"/>
</dbReference>
<dbReference type="InterPro" id="IPR003594">
    <property type="entry name" value="HATPase_dom"/>
</dbReference>
<dbReference type="PROSITE" id="PS50109">
    <property type="entry name" value="HIS_KIN"/>
    <property type="match status" value="1"/>
</dbReference>
<proteinExistence type="predicted"/>
<dbReference type="InterPro" id="IPR013727">
    <property type="entry name" value="2CSK_N"/>
</dbReference>
<keyword evidence="9 10" id="KW-0472">Membrane</keyword>
<evidence type="ECO:0000256" key="7">
    <source>
        <dbReference type="ARBA" id="ARBA00022777"/>
    </source>
</evidence>
<dbReference type="SUPFAM" id="SSF55874">
    <property type="entry name" value="ATPase domain of HSP90 chaperone/DNA topoisomerase II/histidine kinase"/>
    <property type="match status" value="1"/>
</dbReference>
<name>A0A927FGB4_9BURK</name>
<dbReference type="Proteomes" id="UP000647424">
    <property type="component" value="Unassembled WGS sequence"/>
</dbReference>
<evidence type="ECO:0000256" key="9">
    <source>
        <dbReference type="ARBA" id="ARBA00023136"/>
    </source>
</evidence>
<dbReference type="SUPFAM" id="SSF47384">
    <property type="entry name" value="Homodimeric domain of signal transducing histidine kinase"/>
    <property type="match status" value="1"/>
</dbReference>
<keyword evidence="7 12" id="KW-0418">Kinase</keyword>
<comment type="caution">
    <text evidence="12">The sequence shown here is derived from an EMBL/GenBank/DDBJ whole genome shotgun (WGS) entry which is preliminary data.</text>
</comment>
<dbReference type="PANTHER" id="PTHR45436">
    <property type="entry name" value="SENSOR HISTIDINE KINASE YKOH"/>
    <property type="match status" value="1"/>
</dbReference>
<dbReference type="Pfam" id="PF02518">
    <property type="entry name" value="HATPase_c"/>
    <property type="match status" value="1"/>
</dbReference>
<keyword evidence="13" id="KW-1185">Reference proteome</keyword>
<evidence type="ECO:0000256" key="8">
    <source>
        <dbReference type="ARBA" id="ARBA00022989"/>
    </source>
</evidence>
<gene>
    <name evidence="12" type="ORF">IC609_06420</name>
</gene>
<dbReference type="EMBL" id="JACYFT010000001">
    <property type="protein sequence ID" value="MBD8050171.1"/>
    <property type="molecule type" value="Genomic_DNA"/>
</dbReference>
<dbReference type="InterPro" id="IPR004358">
    <property type="entry name" value="Sig_transdc_His_kin-like_C"/>
</dbReference>
<comment type="catalytic activity">
    <reaction evidence="1">
        <text>ATP + protein L-histidine = ADP + protein N-phospho-L-histidine.</text>
        <dbReference type="EC" id="2.7.13.3"/>
    </reaction>
</comment>
<evidence type="ECO:0000256" key="2">
    <source>
        <dbReference type="ARBA" id="ARBA00004370"/>
    </source>
</evidence>
<dbReference type="Gene3D" id="3.30.565.10">
    <property type="entry name" value="Histidine kinase-like ATPase, C-terminal domain"/>
    <property type="match status" value="1"/>
</dbReference>
<keyword evidence="8 10" id="KW-1133">Transmembrane helix</keyword>
<accession>A0A927FGB4</accession>
<dbReference type="EC" id="2.7.13.3" evidence="3"/>
<dbReference type="Gene3D" id="1.10.287.130">
    <property type="match status" value="1"/>
</dbReference>